<protein>
    <recommendedName>
        <fullName evidence="3">Plasmid mobilization relaxosome protein MobC</fullName>
    </recommendedName>
</protein>
<dbReference type="InterPro" id="IPR053842">
    <property type="entry name" value="NikA-like"/>
</dbReference>
<evidence type="ECO:0000313" key="2">
    <source>
        <dbReference type="Proteomes" id="UP000287168"/>
    </source>
</evidence>
<dbReference type="EMBL" id="SBLC01000049">
    <property type="protein sequence ID" value="RWY37358.1"/>
    <property type="molecule type" value="Genomic_DNA"/>
</dbReference>
<organism evidence="1 2">
    <name type="scientific">Falsigemmobacter intermedius</name>
    <dbReference type="NCBI Taxonomy" id="1553448"/>
    <lineage>
        <taxon>Bacteria</taxon>
        <taxon>Pseudomonadati</taxon>
        <taxon>Pseudomonadota</taxon>
        <taxon>Alphaproteobacteria</taxon>
        <taxon>Rhodobacterales</taxon>
        <taxon>Paracoccaceae</taxon>
        <taxon>Falsigemmobacter</taxon>
    </lineage>
</organism>
<comment type="caution">
    <text evidence="1">The sequence shown here is derived from an EMBL/GenBank/DDBJ whole genome shotgun (WGS) entry which is preliminary data.</text>
</comment>
<dbReference type="RefSeq" id="WP_128490733.1">
    <property type="nucleotide sequence ID" value="NZ_JBHLXB010000018.1"/>
</dbReference>
<keyword evidence="2" id="KW-1185">Reference proteome</keyword>
<proteinExistence type="predicted"/>
<dbReference type="Proteomes" id="UP000287168">
    <property type="component" value="Unassembled WGS sequence"/>
</dbReference>
<name>A0A3S3U9F8_9RHOB</name>
<accession>A0A3S3U9F8</accession>
<evidence type="ECO:0008006" key="3">
    <source>
        <dbReference type="Google" id="ProtNLM"/>
    </source>
</evidence>
<evidence type="ECO:0000313" key="1">
    <source>
        <dbReference type="EMBL" id="RWY37358.1"/>
    </source>
</evidence>
<sequence length="124" mass="13608">MDDTETTSNRDSRITFRATPAQHSELFERAGQLQLSPSDYIRLQVLGPVNLRRVPCLSAIQEQSYLLKSVSDNLNRTVKLAHAANKVGSLDADHLSAILAEVETTKAHLAQHLAAVKQALGRAH</sequence>
<gene>
    <name evidence="1" type="ORF">EP867_17385</name>
</gene>
<reference evidence="1 2" key="1">
    <citation type="journal article" date="2015" name="Int. J. Syst. Evol. Microbiol.">
        <title>Gemmobacter intermedius sp. nov., isolated from a white stork (Ciconia ciconia).</title>
        <authorList>
            <person name="Kampfer P."/>
            <person name="Jerzak L."/>
            <person name="Wilharm G."/>
            <person name="Golke J."/>
            <person name="Busse H.J."/>
            <person name="Glaeser S.P."/>
        </authorList>
    </citation>
    <scope>NUCLEOTIDE SEQUENCE [LARGE SCALE GENOMIC DNA]</scope>
    <source>
        <strain evidence="1 2">119/4</strain>
    </source>
</reference>
<dbReference type="Pfam" id="PF21983">
    <property type="entry name" value="NikA-like"/>
    <property type="match status" value="1"/>
</dbReference>
<dbReference type="AlphaFoldDB" id="A0A3S3U9F8"/>